<sequence>MMLAERALVAAHCKARTDTTTTRTTTISFPELFIHPRCIIELLRASVKSDDDEDDKVVTWLQQRQHQQQIFEPIPLASNQQRSRIRAGRIGTVRGRAVRRLAARDDMWSSSLLLLLTAALLAAATIEPDSIQATSPTQKTSSTSSSSKPLTLTTIDDGKSNLDYYGRSMIFGLRDLVGSDWSRSRRSVAKPPLDRTAKQQQQQMNLDMERYRRSMQQVSAGKLSPQQQQQQQQQQQPSQQPKARNNNRTRSESVREQRRRCRLRGTCRGRNWCPDMDVGNRAYLAPTVFEGKARSMSSLRKPGSNYAVTFEVKRVYKSQAGFMPLQTNDSVRLHFRDKSGGGGGGKSGLCQSVNSATTALPTTLTTSMGQGVAHNLRTSNSGTLNILDAMAAVGSGSSNGDDGMVRANIKRGKVYLVFVNRVGPRNFTILGEPVIRSKKNEQAIQAVLRPDYEKFVQRVCVTRVACAAAAAAAVDASKKRLLR</sequence>
<proteinExistence type="predicted"/>
<dbReference type="Proteomes" id="UP001627154">
    <property type="component" value="Unassembled WGS sequence"/>
</dbReference>
<organism evidence="3 4">
    <name type="scientific">Trichogramma kaykai</name>
    <dbReference type="NCBI Taxonomy" id="54128"/>
    <lineage>
        <taxon>Eukaryota</taxon>
        <taxon>Metazoa</taxon>
        <taxon>Ecdysozoa</taxon>
        <taxon>Arthropoda</taxon>
        <taxon>Hexapoda</taxon>
        <taxon>Insecta</taxon>
        <taxon>Pterygota</taxon>
        <taxon>Neoptera</taxon>
        <taxon>Endopterygota</taxon>
        <taxon>Hymenoptera</taxon>
        <taxon>Apocrita</taxon>
        <taxon>Proctotrupomorpha</taxon>
        <taxon>Chalcidoidea</taxon>
        <taxon>Trichogrammatidae</taxon>
        <taxon>Trichogramma</taxon>
    </lineage>
</organism>
<name>A0ABD2XFU6_9HYME</name>
<feature type="region of interest" description="Disordered" evidence="1">
    <location>
        <begin position="131"/>
        <end position="158"/>
    </location>
</feature>
<reference evidence="3 4" key="1">
    <citation type="journal article" date="2024" name="bioRxiv">
        <title>A reference genome for Trichogramma kaykai: A tiny desert-dwelling parasitoid wasp with competing sex-ratio distorters.</title>
        <authorList>
            <person name="Culotta J."/>
            <person name="Lindsey A.R."/>
        </authorList>
    </citation>
    <scope>NUCLEOTIDE SEQUENCE [LARGE SCALE GENOMIC DNA]</scope>
    <source>
        <strain evidence="3 4">KSX58</strain>
    </source>
</reference>
<dbReference type="AlphaFoldDB" id="A0ABD2XFU6"/>
<gene>
    <name evidence="3" type="ORF">TKK_003188</name>
</gene>
<keyword evidence="4" id="KW-1185">Reference proteome</keyword>
<evidence type="ECO:0000259" key="2">
    <source>
        <dbReference type="Pfam" id="PF24700"/>
    </source>
</evidence>
<dbReference type="EMBL" id="JBJJXI010000026">
    <property type="protein sequence ID" value="KAL3404213.1"/>
    <property type="molecule type" value="Genomic_DNA"/>
</dbReference>
<accession>A0ABD2XFU6</accession>
<evidence type="ECO:0000313" key="4">
    <source>
        <dbReference type="Proteomes" id="UP001627154"/>
    </source>
</evidence>
<dbReference type="Pfam" id="PF24700">
    <property type="entry name" value="Vein_beta-barrel"/>
    <property type="match status" value="1"/>
</dbReference>
<feature type="compositionally biased region" description="Low complexity" evidence="1">
    <location>
        <begin position="224"/>
        <end position="241"/>
    </location>
</feature>
<evidence type="ECO:0000313" key="3">
    <source>
        <dbReference type="EMBL" id="KAL3404213.1"/>
    </source>
</evidence>
<feature type="domain" description="Vein beta-barrel" evidence="2">
    <location>
        <begin position="279"/>
        <end position="339"/>
    </location>
</feature>
<feature type="region of interest" description="Disordered" evidence="1">
    <location>
        <begin position="182"/>
        <end position="260"/>
    </location>
</feature>
<comment type="caution">
    <text evidence="3">The sequence shown here is derived from an EMBL/GenBank/DDBJ whole genome shotgun (WGS) entry which is preliminary data.</text>
</comment>
<feature type="compositionally biased region" description="Low complexity" evidence="1">
    <location>
        <begin position="134"/>
        <end position="154"/>
    </location>
</feature>
<protein>
    <recommendedName>
        <fullName evidence="2">Vein beta-barrel domain-containing protein</fullName>
    </recommendedName>
</protein>
<dbReference type="InterPro" id="IPR057777">
    <property type="entry name" value="Beta-barrel_vein"/>
</dbReference>
<evidence type="ECO:0000256" key="1">
    <source>
        <dbReference type="SAM" id="MobiDB-lite"/>
    </source>
</evidence>